<keyword evidence="5" id="KW-0028">Amino-acid biosynthesis</keyword>
<dbReference type="HAMAP" id="MF_01925">
    <property type="entry name" value="P5C_reductase"/>
    <property type="match status" value="1"/>
</dbReference>
<keyword evidence="3 5" id="KW-0560">Oxidoreductase</keyword>
<dbReference type="PIRSF" id="PIRSF000193">
    <property type="entry name" value="Pyrrol-5-carb_rd"/>
    <property type="match status" value="1"/>
</dbReference>
<feature type="domain" description="Pyrroline-5-carboxylate reductase catalytic N-terminal" evidence="7">
    <location>
        <begin position="7"/>
        <end position="116"/>
    </location>
</feature>
<evidence type="ECO:0000256" key="3">
    <source>
        <dbReference type="ARBA" id="ARBA00023002"/>
    </source>
</evidence>
<comment type="caution">
    <text evidence="9">The sequence shown here is derived from an EMBL/GenBank/DDBJ whole genome shotgun (WGS) entry which is preliminary data.</text>
</comment>
<dbReference type="Proteomes" id="UP000187013">
    <property type="component" value="Unassembled WGS sequence"/>
</dbReference>
<dbReference type="PANTHER" id="PTHR11645">
    <property type="entry name" value="PYRROLINE-5-CARBOXYLATE REDUCTASE"/>
    <property type="match status" value="1"/>
</dbReference>
<dbReference type="InterPro" id="IPR029036">
    <property type="entry name" value="P5CR_dimer"/>
</dbReference>
<feature type="domain" description="Pyrroline-5-carboxylate reductase dimerisation" evidence="8">
    <location>
        <begin position="179"/>
        <end position="283"/>
    </location>
</feature>
<dbReference type="Pfam" id="PF14748">
    <property type="entry name" value="P5CR_dimer"/>
    <property type="match status" value="1"/>
</dbReference>
<evidence type="ECO:0000256" key="2">
    <source>
        <dbReference type="ARBA" id="ARBA00022857"/>
    </source>
</evidence>
<dbReference type="UniPathway" id="UPA00098">
    <property type="reaction ID" value="UER00361"/>
</dbReference>
<keyword evidence="6" id="KW-0732">Signal</keyword>
<evidence type="ECO:0000259" key="8">
    <source>
        <dbReference type="Pfam" id="PF14748"/>
    </source>
</evidence>
<proteinExistence type="inferred from homology"/>
<name>A0A1Q2ZYX3_ZYGRO</name>
<dbReference type="AlphaFoldDB" id="A0A1Q2ZYX3"/>
<dbReference type="InterPro" id="IPR008927">
    <property type="entry name" value="6-PGluconate_DH-like_C_sf"/>
</dbReference>
<keyword evidence="2 4" id="KW-0521">NADP</keyword>
<comment type="catalytic activity">
    <reaction evidence="5">
        <text>L-proline + NADP(+) = (S)-1-pyrroline-5-carboxylate + NADPH + 2 H(+)</text>
        <dbReference type="Rhea" id="RHEA:14109"/>
        <dbReference type="ChEBI" id="CHEBI:15378"/>
        <dbReference type="ChEBI" id="CHEBI:17388"/>
        <dbReference type="ChEBI" id="CHEBI:57783"/>
        <dbReference type="ChEBI" id="CHEBI:58349"/>
        <dbReference type="ChEBI" id="CHEBI:60039"/>
        <dbReference type="EC" id="1.5.1.2"/>
    </reaction>
</comment>
<dbReference type="InterPro" id="IPR053790">
    <property type="entry name" value="P5CR-like_CS"/>
</dbReference>
<dbReference type="Gene3D" id="1.10.3730.10">
    <property type="entry name" value="ProC C-terminal domain-like"/>
    <property type="match status" value="1"/>
</dbReference>
<dbReference type="EMBL" id="BDGX01000014">
    <property type="protein sequence ID" value="GAV48654.1"/>
    <property type="molecule type" value="Genomic_DNA"/>
</dbReference>
<sequence>MGYTLLILGAGVMGQAVLSAVYNAPHVADANKSSQYPSQIITVNNSVKSSERVKQLVQSFGNSPNGISVRCETKLDKSVKPEVVVVGTKPYQLEQVLKDYSNVFTEAQQVISLAAGWTIDQIQSKIANPPSVSRVMTNTPAKFGWGSAVISHSTNTSEFQKQRSQELFQHLGLCVELPEKNMDAATALVGSGPAFALLWMESLMEGGIKMGIPLEQSRRLAATVVEGTSKMLLATGAHPSVLKHQVCTPGGNTIAGLVEMEDRGVKSGIIRGVEEATRVAAELGKK</sequence>
<feature type="binding site" evidence="4">
    <location>
        <begin position="8"/>
        <end position="13"/>
    </location>
    <ligand>
        <name>NADP(+)</name>
        <dbReference type="ChEBI" id="CHEBI:58349"/>
    </ligand>
</feature>
<protein>
    <recommendedName>
        <fullName evidence="5">Pyrroline-5-carboxylate reductase</fullName>
        <ecNumber evidence="5">1.5.1.2</ecNumber>
    </recommendedName>
</protein>
<dbReference type="InterPro" id="IPR000304">
    <property type="entry name" value="Pyrroline-COOH_reductase"/>
</dbReference>
<evidence type="ECO:0000313" key="10">
    <source>
        <dbReference type="Proteomes" id="UP000187013"/>
    </source>
</evidence>
<comment type="similarity">
    <text evidence="1 5">Belongs to the pyrroline-5-carboxylate reductase family.</text>
</comment>
<feature type="signal peptide" evidence="6">
    <location>
        <begin position="1"/>
        <end position="19"/>
    </location>
</feature>
<dbReference type="InterPro" id="IPR028939">
    <property type="entry name" value="P5C_Rdtase_cat_N"/>
</dbReference>
<dbReference type="FunFam" id="1.10.3730.10:FF:000001">
    <property type="entry name" value="Pyrroline-5-carboxylate reductase"/>
    <property type="match status" value="1"/>
</dbReference>
<dbReference type="SUPFAM" id="SSF48179">
    <property type="entry name" value="6-phosphogluconate dehydrogenase C-terminal domain-like"/>
    <property type="match status" value="1"/>
</dbReference>
<reference evidence="9 10" key="1">
    <citation type="submission" date="2016-08" db="EMBL/GenBank/DDBJ databases">
        <title>Draft genome sequence of allopolyploid Zygosaccharomyces rouxii.</title>
        <authorList>
            <person name="Watanabe J."/>
            <person name="Uehara K."/>
            <person name="Mogi Y."/>
            <person name="Tsukioka Y."/>
        </authorList>
    </citation>
    <scope>NUCLEOTIDE SEQUENCE [LARGE SCALE GENOMIC DNA]</scope>
    <source>
        <strain evidence="9 10">NBRC 110957</strain>
    </source>
</reference>
<gene>
    <name evidence="9" type="ORF">ZYGR_0N00580</name>
</gene>
<organism evidence="9 10">
    <name type="scientific">Zygosaccharomyces rouxii</name>
    <dbReference type="NCBI Taxonomy" id="4956"/>
    <lineage>
        <taxon>Eukaryota</taxon>
        <taxon>Fungi</taxon>
        <taxon>Dikarya</taxon>
        <taxon>Ascomycota</taxon>
        <taxon>Saccharomycotina</taxon>
        <taxon>Saccharomycetes</taxon>
        <taxon>Saccharomycetales</taxon>
        <taxon>Saccharomycetaceae</taxon>
        <taxon>Zygosaccharomyces</taxon>
    </lineage>
</organism>
<dbReference type="InterPro" id="IPR036291">
    <property type="entry name" value="NAD(P)-bd_dom_sf"/>
</dbReference>
<dbReference type="GO" id="GO:0004735">
    <property type="term" value="F:pyrroline-5-carboxylate reductase activity"/>
    <property type="evidence" value="ECO:0007669"/>
    <property type="project" value="UniProtKB-EC"/>
</dbReference>
<evidence type="ECO:0000256" key="6">
    <source>
        <dbReference type="SAM" id="SignalP"/>
    </source>
</evidence>
<accession>A0A1Q2ZYX3</accession>
<dbReference type="PANTHER" id="PTHR11645:SF0">
    <property type="entry name" value="PYRROLINE-5-CARBOXYLATE REDUCTASE 3"/>
    <property type="match status" value="1"/>
</dbReference>
<evidence type="ECO:0000313" key="9">
    <source>
        <dbReference type="EMBL" id="GAV48654.1"/>
    </source>
</evidence>
<dbReference type="Gene3D" id="3.40.50.720">
    <property type="entry name" value="NAD(P)-binding Rossmann-like Domain"/>
    <property type="match status" value="1"/>
</dbReference>
<keyword evidence="5" id="KW-0641">Proline biosynthesis</keyword>
<feature type="chain" id="PRO_5012998619" description="Pyrroline-5-carboxylate reductase" evidence="6">
    <location>
        <begin position="20"/>
        <end position="286"/>
    </location>
</feature>
<dbReference type="Pfam" id="PF03807">
    <property type="entry name" value="F420_oxidored"/>
    <property type="match status" value="1"/>
</dbReference>
<dbReference type="PROSITE" id="PS00521">
    <property type="entry name" value="P5CR"/>
    <property type="match status" value="1"/>
</dbReference>
<dbReference type="eggNOG" id="KOG3124">
    <property type="taxonomic scope" value="Eukaryota"/>
</dbReference>
<evidence type="ECO:0000256" key="4">
    <source>
        <dbReference type="PIRSR" id="PIRSR000193-1"/>
    </source>
</evidence>
<dbReference type="NCBIfam" id="TIGR00112">
    <property type="entry name" value="proC"/>
    <property type="match status" value="1"/>
</dbReference>
<dbReference type="SUPFAM" id="SSF51735">
    <property type="entry name" value="NAD(P)-binding Rossmann-fold domains"/>
    <property type="match status" value="1"/>
</dbReference>
<evidence type="ECO:0000256" key="5">
    <source>
        <dbReference type="RuleBase" id="RU003903"/>
    </source>
</evidence>
<evidence type="ECO:0000256" key="1">
    <source>
        <dbReference type="ARBA" id="ARBA00005525"/>
    </source>
</evidence>
<dbReference type="GO" id="GO:0055129">
    <property type="term" value="P:L-proline biosynthetic process"/>
    <property type="evidence" value="ECO:0007669"/>
    <property type="project" value="UniProtKB-UniPathway"/>
</dbReference>
<comment type="pathway">
    <text evidence="5">Amino-acid biosynthesis; L-proline biosynthesis; L-proline from L-glutamate 5-semialdehyde: step 1/1.</text>
</comment>
<dbReference type="OrthoDB" id="10263291at2759"/>
<evidence type="ECO:0000259" key="7">
    <source>
        <dbReference type="Pfam" id="PF03807"/>
    </source>
</evidence>
<dbReference type="EC" id="1.5.1.2" evidence="5"/>